<dbReference type="InterPro" id="IPR038670">
    <property type="entry name" value="HslJ-like_sf"/>
</dbReference>
<gene>
    <name evidence="2" type="ORF">D7044_25450</name>
</gene>
<evidence type="ECO:0000256" key="1">
    <source>
        <dbReference type="SAM" id="MobiDB-lite"/>
    </source>
</evidence>
<sequence length="287" mass="29478">MVAAGLLLTSCANGSVPGPALPEETRSVGARPTANQPQADPVGLIGSWTVTEVAGAAGGILRIAPADQGGLSWFGPCGVSSGMWRAGADGLFVADLSEHLVSDAPECRPGPGRTPAWLHQSTAFRLEKDIPVLLDGQGRQVARLLPGAKPTPGPNLLPSLAEPPVITPEVRQAFAPAAVLPADLRPVSRDDLRGRWVPAGRDSGRAHVELRDDGEWRGSDGCNGQSGRWVAGAEGALLATAGPSTLIGCDNVPLASWLAKATRAGMDGEVLVLLNAQGTESGRLARG</sequence>
<evidence type="ECO:0000313" key="3">
    <source>
        <dbReference type="Proteomes" id="UP000275865"/>
    </source>
</evidence>
<reference evidence="2 3" key="1">
    <citation type="submission" date="2018-09" db="EMBL/GenBank/DDBJ databases">
        <title>Micromonospora sp. nov. MS1-9, isolated from a root of Musa sp.</title>
        <authorList>
            <person name="Kuncharoen N."/>
            <person name="Kudo T."/>
            <person name="Ohkuma M."/>
            <person name="Yuki M."/>
            <person name="Tanasupawat S."/>
        </authorList>
    </citation>
    <scope>NUCLEOTIDE SEQUENCE [LARGE SCALE GENOMIC DNA]</scope>
    <source>
        <strain evidence="2 3">MS1-9</strain>
    </source>
</reference>
<dbReference type="Proteomes" id="UP000275865">
    <property type="component" value="Unassembled WGS sequence"/>
</dbReference>
<feature type="region of interest" description="Disordered" evidence="1">
    <location>
        <begin position="18"/>
        <end position="40"/>
    </location>
</feature>
<accession>A0A3A9XTP6</accession>
<dbReference type="Gene3D" id="2.40.128.270">
    <property type="match status" value="1"/>
</dbReference>
<comment type="caution">
    <text evidence="2">The sequence shown here is derived from an EMBL/GenBank/DDBJ whole genome shotgun (WGS) entry which is preliminary data.</text>
</comment>
<name>A0A3A9XTP6_9ACTN</name>
<dbReference type="AlphaFoldDB" id="A0A3A9XTP6"/>
<protein>
    <submittedName>
        <fullName evidence="2">META domain-containing protein</fullName>
    </submittedName>
</protein>
<evidence type="ECO:0000313" key="2">
    <source>
        <dbReference type="EMBL" id="RKN28578.1"/>
    </source>
</evidence>
<organism evidence="2 3">
    <name type="scientific">Micromonospora musae</name>
    <dbReference type="NCBI Taxonomy" id="1894970"/>
    <lineage>
        <taxon>Bacteria</taxon>
        <taxon>Bacillati</taxon>
        <taxon>Actinomycetota</taxon>
        <taxon>Actinomycetes</taxon>
        <taxon>Micromonosporales</taxon>
        <taxon>Micromonosporaceae</taxon>
        <taxon>Micromonospora</taxon>
    </lineage>
</organism>
<dbReference type="EMBL" id="RAZT01000014">
    <property type="protein sequence ID" value="RKN28578.1"/>
    <property type="molecule type" value="Genomic_DNA"/>
</dbReference>
<proteinExistence type="predicted"/>